<feature type="region of interest" description="Disordered" evidence="2">
    <location>
        <begin position="559"/>
        <end position="695"/>
    </location>
</feature>
<feature type="coiled-coil region" evidence="1">
    <location>
        <begin position="483"/>
        <end position="510"/>
    </location>
</feature>
<sequence length="809" mass="88598">MPLQLTNVEEQPPHQPPATPPILSTGSSPFQLSDTPTPATGLPDLNMGTPGGFGPPPAGSLSVTPAGPPSGSLFDSPCGSPQANLVTLQSEHISLSSRINNARDWTGYVTIPHTDIMRYIELSNILNPAQSNNPAQGQAVPSDSTASLNEEKIRLAKLDKSIREREHKLLQRERGHVEKKLVEAKSSLKRIEGALGEKKHELAALQHREAELTRREAEVLEQKVALDEREELLKAGEDGLEQQEEENISYAAKLVEREKLANAVLEKEKLIESEKASLQQQKEDMEKKNKTMSQVNKALVNKDMALAKREKALKAREDKLAKQEARAGHEAQNIEKMKVFLKATGAGQQAQYRDFEKMKAAFFRQHNYQSLPAQPPVQRAFSVQTSAQQALQLRSPQQQQASLLQTHQQQALSIPQQIPQVQVDTNQRVVLGYQYGWEAALPVGVEQGRRKATAHTTKLHVQHLQAVIARIRQIIHNHSQIMAGDIKIDLNALQKEIDQLIDLERDHADDVEMSFEEKFDATTHKDGDAVWEYIRTMSIEADCPIYYYFPANPESGAQPTAGIIKPAPPNTTPQSPGVHPVVVVGGNTHTPTNNRSNSQSNHNQQLPPSTLVSTSVPGPDVPTIQVTTPGGTDRPPTASHARCRGGGIVGMRVKPSTHSGLLQAPLRNYNKRARSDSPALEPAPKRSRGHPLKNKPVIAMAPTRSSRPTRPTAAAAAVSLAPPVPAPVRLTTGELHLLAPAPPRDHQVLAPPAVPPATVAGQENSPVRGPSLEADEEEEDNDEEDDEDEEEEVGVMYLAKLWGWMGPHD</sequence>
<comment type="caution">
    <text evidence="3">The sequence shown here is derived from an EMBL/GenBank/DDBJ whole genome shotgun (WGS) entry which is preliminary data.</text>
</comment>
<proteinExistence type="predicted"/>
<evidence type="ECO:0000313" key="4">
    <source>
        <dbReference type="Proteomes" id="UP001302321"/>
    </source>
</evidence>
<reference evidence="3" key="2">
    <citation type="submission" date="2023-05" db="EMBL/GenBank/DDBJ databases">
        <authorList>
            <consortium name="Lawrence Berkeley National Laboratory"/>
            <person name="Steindorff A."/>
            <person name="Hensen N."/>
            <person name="Bonometti L."/>
            <person name="Westerberg I."/>
            <person name="Brannstrom I.O."/>
            <person name="Guillou S."/>
            <person name="Cros-Aarteil S."/>
            <person name="Calhoun S."/>
            <person name="Haridas S."/>
            <person name="Kuo A."/>
            <person name="Mondo S."/>
            <person name="Pangilinan J."/>
            <person name="Riley R."/>
            <person name="Labutti K."/>
            <person name="Andreopoulos B."/>
            <person name="Lipzen A."/>
            <person name="Chen C."/>
            <person name="Yanf M."/>
            <person name="Daum C."/>
            <person name="Ng V."/>
            <person name="Clum A."/>
            <person name="Ohm R."/>
            <person name="Martin F."/>
            <person name="Silar P."/>
            <person name="Natvig D."/>
            <person name="Lalanne C."/>
            <person name="Gautier V."/>
            <person name="Ament-Velasquez S.L."/>
            <person name="Kruys A."/>
            <person name="Hutchinson M.I."/>
            <person name="Powell A.J."/>
            <person name="Barry K."/>
            <person name="Miller A.N."/>
            <person name="Grigoriev I.V."/>
            <person name="Debuchy R."/>
            <person name="Gladieux P."/>
            <person name="Thoren M.H."/>
            <person name="Johannesson H."/>
        </authorList>
    </citation>
    <scope>NUCLEOTIDE SEQUENCE</scope>
    <source>
        <strain evidence="3">CBS 892.96</strain>
    </source>
</reference>
<protein>
    <submittedName>
        <fullName evidence="3">Uncharacterized protein</fullName>
    </submittedName>
</protein>
<dbReference type="EMBL" id="MU866400">
    <property type="protein sequence ID" value="KAK4172698.1"/>
    <property type="molecule type" value="Genomic_DNA"/>
</dbReference>
<organism evidence="3 4">
    <name type="scientific">Triangularia setosa</name>
    <dbReference type="NCBI Taxonomy" id="2587417"/>
    <lineage>
        <taxon>Eukaryota</taxon>
        <taxon>Fungi</taxon>
        <taxon>Dikarya</taxon>
        <taxon>Ascomycota</taxon>
        <taxon>Pezizomycotina</taxon>
        <taxon>Sordariomycetes</taxon>
        <taxon>Sordariomycetidae</taxon>
        <taxon>Sordariales</taxon>
        <taxon>Podosporaceae</taxon>
        <taxon>Triangularia</taxon>
    </lineage>
</organism>
<evidence type="ECO:0000256" key="1">
    <source>
        <dbReference type="SAM" id="Coils"/>
    </source>
</evidence>
<accession>A0AAN6VZM6</accession>
<feature type="compositionally biased region" description="Low complexity" evidence="2">
    <location>
        <begin position="576"/>
        <end position="605"/>
    </location>
</feature>
<name>A0AAN6VZM6_9PEZI</name>
<gene>
    <name evidence="3" type="ORF">QBC36DRAFT_196395</name>
</gene>
<dbReference type="AlphaFoldDB" id="A0AAN6VZM6"/>
<feature type="compositionally biased region" description="Polar residues" evidence="2">
    <location>
        <begin position="606"/>
        <end position="616"/>
    </location>
</feature>
<feature type="compositionally biased region" description="Polar residues" evidence="2">
    <location>
        <begin position="22"/>
        <end position="38"/>
    </location>
</feature>
<feature type="region of interest" description="Disordered" evidence="2">
    <location>
        <begin position="1"/>
        <end position="77"/>
    </location>
</feature>
<reference evidence="3" key="1">
    <citation type="journal article" date="2023" name="Mol. Phylogenet. Evol.">
        <title>Genome-scale phylogeny and comparative genomics of the fungal order Sordariales.</title>
        <authorList>
            <person name="Hensen N."/>
            <person name="Bonometti L."/>
            <person name="Westerberg I."/>
            <person name="Brannstrom I.O."/>
            <person name="Guillou S."/>
            <person name="Cros-Aarteil S."/>
            <person name="Calhoun S."/>
            <person name="Haridas S."/>
            <person name="Kuo A."/>
            <person name="Mondo S."/>
            <person name="Pangilinan J."/>
            <person name="Riley R."/>
            <person name="LaButti K."/>
            <person name="Andreopoulos B."/>
            <person name="Lipzen A."/>
            <person name="Chen C."/>
            <person name="Yan M."/>
            <person name="Daum C."/>
            <person name="Ng V."/>
            <person name="Clum A."/>
            <person name="Steindorff A."/>
            <person name="Ohm R.A."/>
            <person name="Martin F."/>
            <person name="Silar P."/>
            <person name="Natvig D.O."/>
            <person name="Lalanne C."/>
            <person name="Gautier V."/>
            <person name="Ament-Velasquez S.L."/>
            <person name="Kruys A."/>
            <person name="Hutchinson M.I."/>
            <person name="Powell A.J."/>
            <person name="Barry K."/>
            <person name="Miller A.N."/>
            <person name="Grigoriev I.V."/>
            <person name="Debuchy R."/>
            <person name="Gladieux P."/>
            <person name="Hiltunen Thoren M."/>
            <person name="Johannesson H."/>
        </authorList>
    </citation>
    <scope>NUCLEOTIDE SEQUENCE</scope>
    <source>
        <strain evidence="3">CBS 892.96</strain>
    </source>
</reference>
<evidence type="ECO:0000256" key="2">
    <source>
        <dbReference type="SAM" id="MobiDB-lite"/>
    </source>
</evidence>
<keyword evidence="4" id="KW-1185">Reference proteome</keyword>
<evidence type="ECO:0000313" key="3">
    <source>
        <dbReference type="EMBL" id="KAK4172698.1"/>
    </source>
</evidence>
<keyword evidence="1" id="KW-0175">Coiled coil</keyword>
<feature type="compositionally biased region" description="Acidic residues" evidence="2">
    <location>
        <begin position="773"/>
        <end position="793"/>
    </location>
</feature>
<dbReference type="Proteomes" id="UP001302321">
    <property type="component" value="Unassembled WGS sequence"/>
</dbReference>
<feature type="coiled-coil region" evidence="1">
    <location>
        <begin position="188"/>
        <end position="326"/>
    </location>
</feature>
<feature type="region of interest" description="Disordered" evidence="2">
    <location>
        <begin position="742"/>
        <end position="794"/>
    </location>
</feature>